<name>A0AAD6PJT9_9ROSI</name>
<protein>
    <recommendedName>
        <fullName evidence="5">Beta-glucosidase</fullName>
    </recommendedName>
</protein>
<dbReference type="PANTHER" id="PTHR10353">
    <property type="entry name" value="GLYCOSYL HYDROLASE"/>
    <property type="match status" value="1"/>
</dbReference>
<evidence type="ECO:0000313" key="3">
    <source>
        <dbReference type="EMBL" id="KAJ6432401.1"/>
    </source>
</evidence>
<evidence type="ECO:0000313" key="4">
    <source>
        <dbReference type="Proteomes" id="UP001162972"/>
    </source>
</evidence>
<sequence length="181" mass="20756">MERRAEFEGGEPIGEKAASEWLYVCPWGLRKVLNYLDQKYNNPTIYVTENGIFFHLSDDGLPAFVLTGMDILLNLTVFVLTGMDDEDIDAPLHEVLDDKLRVRYFKGYLASVAQAIKDGVQVKGYFAWSLLDNFEWAQGYTKRFGLVYVDYKNGLARHPKSSAYWFMRFLKGVEGKSGKEE</sequence>
<dbReference type="Pfam" id="PF00232">
    <property type="entry name" value="Glyco_hydro_1"/>
    <property type="match status" value="2"/>
</dbReference>
<reference evidence="3 4" key="1">
    <citation type="journal article" date="2023" name="Int. J. Mol. Sci.">
        <title>De Novo Assembly and Annotation of 11 Diverse Shrub Willow (Salix) Genomes Reveals Novel Gene Organization in Sex-Linked Regions.</title>
        <authorList>
            <person name="Hyden B."/>
            <person name="Feng K."/>
            <person name="Yates T.B."/>
            <person name="Jawdy S."/>
            <person name="Cereghino C."/>
            <person name="Smart L.B."/>
            <person name="Muchero W."/>
        </authorList>
    </citation>
    <scope>NUCLEOTIDE SEQUENCE [LARGE SCALE GENOMIC DNA]</scope>
    <source>
        <tissue evidence="3">Shoot tip</tissue>
    </source>
</reference>
<accession>A0AAD6PJT9</accession>
<gene>
    <name evidence="3" type="ORF">OIU84_019610</name>
</gene>
<dbReference type="InterPro" id="IPR001360">
    <property type="entry name" value="Glyco_hydro_1"/>
</dbReference>
<dbReference type="GO" id="GO:0008422">
    <property type="term" value="F:beta-glucosidase activity"/>
    <property type="evidence" value="ECO:0007669"/>
    <property type="project" value="TreeGrafter"/>
</dbReference>
<evidence type="ECO:0008006" key="5">
    <source>
        <dbReference type="Google" id="ProtNLM"/>
    </source>
</evidence>
<keyword evidence="4" id="KW-1185">Reference proteome</keyword>
<dbReference type="PANTHER" id="PTHR10353:SF310">
    <property type="entry name" value="BETA-GLUCOSIDASE 42"/>
    <property type="match status" value="1"/>
</dbReference>
<evidence type="ECO:0000256" key="1">
    <source>
        <dbReference type="ARBA" id="ARBA00010838"/>
    </source>
</evidence>
<dbReference type="Proteomes" id="UP001162972">
    <property type="component" value="Chromosome 10"/>
</dbReference>
<dbReference type="Gene3D" id="3.20.20.80">
    <property type="entry name" value="Glycosidases"/>
    <property type="match status" value="1"/>
</dbReference>
<dbReference type="GO" id="GO:0005975">
    <property type="term" value="P:carbohydrate metabolic process"/>
    <property type="evidence" value="ECO:0007669"/>
    <property type="project" value="InterPro"/>
</dbReference>
<dbReference type="AlphaFoldDB" id="A0AAD6PJT9"/>
<proteinExistence type="inferred from homology"/>
<organism evidence="3 4">
    <name type="scientific">Salix udensis</name>
    <dbReference type="NCBI Taxonomy" id="889485"/>
    <lineage>
        <taxon>Eukaryota</taxon>
        <taxon>Viridiplantae</taxon>
        <taxon>Streptophyta</taxon>
        <taxon>Embryophyta</taxon>
        <taxon>Tracheophyta</taxon>
        <taxon>Spermatophyta</taxon>
        <taxon>Magnoliopsida</taxon>
        <taxon>eudicotyledons</taxon>
        <taxon>Gunneridae</taxon>
        <taxon>Pentapetalae</taxon>
        <taxon>rosids</taxon>
        <taxon>fabids</taxon>
        <taxon>Malpighiales</taxon>
        <taxon>Salicaceae</taxon>
        <taxon>Saliceae</taxon>
        <taxon>Salix</taxon>
    </lineage>
</organism>
<dbReference type="PRINTS" id="PR00131">
    <property type="entry name" value="GLHYDRLASE1"/>
</dbReference>
<comment type="caution">
    <text evidence="3">The sequence shown here is derived from an EMBL/GenBank/DDBJ whole genome shotgun (WGS) entry which is preliminary data.</text>
</comment>
<comment type="similarity">
    <text evidence="1 2">Belongs to the glycosyl hydrolase 1 family.</text>
</comment>
<dbReference type="InterPro" id="IPR017853">
    <property type="entry name" value="GH"/>
</dbReference>
<dbReference type="EMBL" id="JAPFFJ010000003">
    <property type="protein sequence ID" value="KAJ6432401.1"/>
    <property type="molecule type" value="Genomic_DNA"/>
</dbReference>
<evidence type="ECO:0000256" key="2">
    <source>
        <dbReference type="RuleBase" id="RU003690"/>
    </source>
</evidence>
<dbReference type="SUPFAM" id="SSF51445">
    <property type="entry name" value="(Trans)glycosidases"/>
    <property type="match status" value="1"/>
</dbReference>